<protein>
    <submittedName>
        <fullName evidence="2">Rsp5p-dependent ubiquitination, sorting of cargo proteins at the multivesicular body</fullName>
    </submittedName>
</protein>
<dbReference type="InterPro" id="IPR003877">
    <property type="entry name" value="SPRY_dom"/>
</dbReference>
<feature type="domain" description="B30.2/SPRY" evidence="1">
    <location>
        <begin position="1"/>
        <end position="92"/>
    </location>
</feature>
<dbReference type="PROSITE" id="PS50188">
    <property type="entry name" value="B302_SPRY"/>
    <property type="match status" value="1"/>
</dbReference>
<dbReference type="InterPro" id="IPR044736">
    <property type="entry name" value="Gid1/RanBPM/SPLA_SPRY"/>
</dbReference>
<dbReference type="SUPFAM" id="SSF49899">
    <property type="entry name" value="Concanavalin A-like lectins/glucanases"/>
    <property type="match status" value="1"/>
</dbReference>
<keyword evidence="3" id="KW-1185">Reference proteome</keyword>
<dbReference type="Pfam" id="PF00622">
    <property type="entry name" value="SPRY"/>
    <property type="match status" value="1"/>
</dbReference>
<evidence type="ECO:0000259" key="1">
    <source>
        <dbReference type="PROSITE" id="PS50188"/>
    </source>
</evidence>
<evidence type="ECO:0000313" key="3">
    <source>
        <dbReference type="Proteomes" id="UP000553632"/>
    </source>
</evidence>
<dbReference type="Gene3D" id="2.60.120.920">
    <property type="match status" value="1"/>
</dbReference>
<accession>A0A7J6SYT8</accession>
<dbReference type="InterPro" id="IPR013320">
    <property type="entry name" value="ConA-like_dom_sf"/>
</dbReference>
<dbReference type="EMBL" id="JABANO010015201">
    <property type="protein sequence ID" value="KAF4737280.1"/>
    <property type="molecule type" value="Genomic_DNA"/>
</dbReference>
<dbReference type="CDD" id="cd12885">
    <property type="entry name" value="SPRY_RanBP_like"/>
    <property type="match status" value="1"/>
</dbReference>
<gene>
    <name evidence="2" type="primary">SSH4_2</name>
    <name evidence="2" type="ORF">FOZ63_024302</name>
</gene>
<dbReference type="InterPro" id="IPR043136">
    <property type="entry name" value="B30.2/SPRY_sf"/>
</dbReference>
<dbReference type="AlphaFoldDB" id="A0A7J6SYT8"/>
<evidence type="ECO:0000313" key="2">
    <source>
        <dbReference type="EMBL" id="KAF4737280.1"/>
    </source>
</evidence>
<organism evidence="2 3">
    <name type="scientific">Perkinsus olseni</name>
    <name type="common">Perkinsus atlanticus</name>
    <dbReference type="NCBI Taxonomy" id="32597"/>
    <lineage>
        <taxon>Eukaryota</taxon>
        <taxon>Sar</taxon>
        <taxon>Alveolata</taxon>
        <taxon>Perkinsozoa</taxon>
        <taxon>Perkinsea</taxon>
        <taxon>Perkinsida</taxon>
        <taxon>Perkinsidae</taxon>
        <taxon>Perkinsus</taxon>
    </lineage>
</organism>
<reference evidence="2 3" key="1">
    <citation type="submission" date="2020-04" db="EMBL/GenBank/DDBJ databases">
        <title>Perkinsus olseni comparative genomics.</title>
        <authorList>
            <person name="Bogema D.R."/>
        </authorList>
    </citation>
    <scope>NUCLEOTIDE SEQUENCE [LARGE SCALE GENOMIC DNA]</scope>
    <source>
        <strain evidence="2 3">ATCC PRA-207</strain>
    </source>
</reference>
<dbReference type="InterPro" id="IPR001870">
    <property type="entry name" value="B30.2/SPRY"/>
</dbReference>
<feature type="non-terminal residue" evidence="2">
    <location>
        <position position="1"/>
    </location>
</feature>
<dbReference type="Proteomes" id="UP000553632">
    <property type="component" value="Unassembled WGS sequence"/>
</dbReference>
<comment type="caution">
    <text evidence="2">The sequence shown here is derived from an EMBL/GenBank/DDBJ whole genome shotgun (WGS) entry which is preliminary data.</text>
</comment>
<proteinExistence type="predicted"/>
<name>A0A7J6SYT8_PEROL</name>
<sequence>TVIVSPVSYYEVTIRPAEHPRWTNANVKQCVSVGVCLRSWKQRSRGQQAGWCKYSWGLHGDDGNLFHGSGMHHSVEAFSRPFGAGDTIGEEG</sequence>